<dbReference type="EMBL" id="CP001629">
    <property type="protein sequence ID" value="ACU90004.1"/>
    <property type="molecule type" value="Genomic_DNA"/>
</dbReference>
<dbReference type="NCBIfam" id="TIGR01845">
    <property type="entry name" value="outer_NodT"/>
    <property type="match status" value="1"/>
</dbReference>
<organism evidence="3 4">
    <name type="scientific">Desulfomicrobium baculatum (strain DSM 4028 / VKM B-1378 / X)</name>
    <name type="common">Desulfovibrio baculatus</name>
    <dbReference type="NCBI Taxonomy" id="525897"/>
    <lineage>
        <taxon>Bacteria</taxon>
        <taxon>Pseudomonadati</taxon>
        <taxon>Thermodesulfobacteriota</taxon>
        <taxon>Desulfovibrionia</taxon>
        <taxon>Desulfovibrionales</taxon>
        <taxon>Desulfomicrobiaceae</taxon>
        <taxon>Desulfomicrobium</taxon>
    </lineage>
</organism>
<comment type="subcellular location">
    <subcellularLocation>
        <location evidence="2">Cell membrane</location>
        <topology evidence="2">Lipid-anchor</topology>
    </subcellularLocation>
</comment>
<keyword evidence="2" id="KW-1134">Transmembrane beta strand</keyword>
<dbReference type="Pfam" id="PF02321">
    <property type="entry name" value="OEP"/>
    <property type="match status" value="2"/>
</dbReference>
<dbReference type="InterPro" id="IPR003423">
    <property type="entry name" value="OMP_efflux"/>
</dbReference>
<dbReference type="Gene3D" id="2.20.200.10">
    <property type="entry name" value="Outer membrane efflux proteins (OEP)"/>
    <property type="match status" value="1"/>
</dbReference>
<keyword evidence="2" id="KW-0812">Transmembrane</keyword>
<dbReference type="eggNOG" id="COG1538">
    <property type="taxonomic scope" value="Bacteria"/>
</dbReference>
<keyword evidence="2" id="KW-0564">Palmitate</keyword>
<dbReference type="HOGENOM" id="CLU_012817_13_0_7"/>
<dbReference type="OrthoDB" id="9783163at2"/>
<reference evidence="3 4" key="1">
    <citation type="journal article" date="2009" name="Stand. Genomic Sci.">
        <title>Complete genome sequence of Desulfomicrobium baculatum type strain (X).</title>
        <authorList>
            <person name="Copeland A."/>
            <person name="Spring S."/>
            <person name="Goker M."/>
            <person name="Schneider S."/>
            <person name="Lapidus A."/>
            <person name="Del Rio T.G."/>
            <person name="Tice H."/>
            <person name="Cheng J.F."/>
            <person name="Chen F."/>
            <person name="Nolan M."/>
            <person name="Bruce D."/>
            <person name="Goodwin L."/>
            <person name="Pitluck S."/>
            <person name="Ivanova N."/>
            <person name="Mavrommatis K."/>
            <person name="Ovchinnikova G."/>
            <person name="Pati A."/>
            <person name="Chen A."/>
            <person name="Palaniappan K."/>
            <person name="Land M."/>
            <person name="Hauser L."/>
            <person name="Chang Y.J."/>
            <person name="Jeffries C.C."/>
            <person name="Meincke L."/>
            <person name="Sims D."/>
            <person name="Brettin T."/>
            <person name="Detter J.C."/>
            <person name="Han C."/>
            <person name="Chain P."/>
            <person name="Bristow J."/>
            <person name="Eisen J.A."/>
            <person name="Markowitz V."/>
            <person name="Hugenholtz P."/>
            <person name="Kyrpides N.C."/>
            <person name="Klenk H.P."/>
            <person name="Lucas S."/>
        </authorList>
    </citation>
    <scope>NUCLEOTIDE SEQUENCE [LARGE SCALE GENOMIC DNA]</scope>
    <source>
        <strain evidence="4">DSM 4028 / VKM B-1378 / X</strain>
    </source>
</reference>
<dbReference type="GO" id="GO:0005886">
    <property type="term" value="C:plasma membrane"/>
    <property type="evidence" value="ECO:0007669"/>
    <property type="project" value="UniProtKB-SubCell"/>
</dbReference>
<name>C7LXD3_DESBD</name>
<dbReference type="SUPFAM" id="SSF56954">
    <property type="entry name" value="Outer membrane efflux proteins (OEP)"/>
    <property type="match status" value="1"/>
</dbReference>
<dbReference type="InterPro" id="IPR010131">
    <property type="entry name" value="MdtP/NodT-like"/>
</dbReference>
<dbReference type="KEGG" id="dba:Dbac_1914"/>
<dbReference type="Proteomes" id="UP000002216">
    <property type="component" value="Chromosome"/>
</dbReference>
<gene>
    <name evidence="3" type="ordered locus">Dbac_1914</name>
</gene>
<dbReference type="GO" id="GO:0015562">
    <property type="term" value="F:efflux transmembrane transporter activity"/>
    <property type="evidence" value="ECO:0007669"/>
    <property type="project" value="InterPro"/>
</dbReference>
<evidence type="ECO:0000313" key="4">
    <source>
        <dbReference type="Proteomes" id="UP000002216"/>
    </source>
</evidence>
<sequence>MKDIRRTLGGRAFRLAIFSLALAVIAGCAVGPDYVRPQAPQMQEWLEKDDAGLKHGPAELAAWWKRLNDPVLDRLVALAAERNPSLHVAALRILESRARLGIATGNQFPQLQQLQGSVSDTGLSRHNANTTPAIDRYYATASVALDAAWELDFWGRFRRAVESGAWSVDAAMAGYDDLLVTLTAEVARVYVTLRTLEQRLFIAHENVALQERSLQIARVLHQGGDVTELDVTQAAALLAGTQASIPRLEAQLRQSKNGLSALLGMLPGEADRILGGPGPVPQVPSEVAVGVPAELLRRRPDIRLAEAQMAAQCALIGVAQADLYPRFSLFGTIGLSASNAALTFAGYPGGSSLGDLWSGESLQYSGGLGFGWDIFNYGRITNNVRVQDARFQQLVEQYKNIVLTAARETEDALTAFSRSREEVAFLEQGVAAATRSVEISMIQYREGLADFQRVLDTQRSKVQVQDQLTATQGSVLTNLIATYKALGGGWEFRFGKDFLPQEILREMSGRTDWGALLESSVSGETDGGSRE</sequence>
<dbReference type="AlphaFoldDB" id="C7LXD3"/>
<evidence type="ECO:0000313" key="3">
    <source>
        <dbReference type="EMBL" id="ACU90004.1"/>
    </source>
</evidence>
<dbReference type="STRING" id="525897.Dbac_1914"/>
<evidence type="ECO:0000256" key="2">
    <source>
        <dbReference type="RuleBase" id="RU362097"/>
    </source>
</evidence>
<proteinExistence type="inferred from homology"/>
<accession>C7LXD3</accession>
<keyword evidence="2 3" id="KW-0449">Lipoprotein</keyword>
<comment type="similarity">
    <text evidence="1 2">Belongs to the outer membrane factor (OMF) (TC 1.B.17) family.</text>
</comment>
<keyword evidence="4" id="KW-1185">Reference proteome</keyword>
<dbReference type="PANTHER" id="PTHR30203">
    <property type="entry name" value="OUTER MEMBRANE CATION EFFLUX PROTEIN"/>
    <property type="match status" value="1"/>
</dbReference>
<protein>
    <submittedName>
        <fullName evidence="3">RND efflux system, outer membrane lipoprotein, NodT family</fullName>
    </submittedName>
</protein>
<keyword evidence="2" id="KW-0472">Membrane</keyword>
<dbReference type="PROSITE" id="PS51257">
    <property type="entry name" value="PROKAR_LIPOPROTEIN"/>
    <property type="match status" value="1"/>
</dbReference>
<evidence type="ECO:0000256" key="1">
    <source>
        <dbReference type="ARBA" id="ARBA00007613"/>
    </source>
</evidence>
<dbReference type="PANTHER" id="PTHR30203:SF25">
    <property type="entry name" value="OUTER MEMBRANE PROTEIN-RELATED"/>
    <property type="match status" value="1"/>
</dbReference>
<dbReference type="Gene3D" id="1.20.1600.10">
    <property type="entry name" value="Outer membrane efflux proteins (OEP)"/>
    <property type="match status" value="1"/>
</dbReference>
<dbReference type="RefSeq" id="WP_015774095.1">
    <property type="nucleotide sequence ID" value="NC_013173.1"/>
</dbReference>